<evidence type="ECO:0000313" key="3">
    <source>
        <dbReference type="Proteomes" id="UP000048965"/>
    </source>
</evidence>
<gene>
    <name evidence="2" type="ORF">TPA0598_10_03700</name>
</gene>
<comment type="caution">
    <text evidence="2">The sequence shown here is derived from an EMBL/GenBank/DDBJ whole genome shotgun (WGS) entry which is preliminary data.</text>
</comment>
<organism evidence="2 3">
    <name type="scientific">Streptomyces lydicamycinicus</name>
    <dbReference type="NCBI Taxonomy" id="1546107"/>
    <lineage>
        <taxon>Bacteria</taxon>
        <taxon>Bacillati</taxon>
        <taxon>Actinomycetota</taxon>
        <taxon>Actinomycetes</taxon>
        <taxon>Kitasatosporales</taxon>
        <taxon>Streptomycetaceae</taxon>
        <taxon>Streptomyces</taxon>
    </lineage>
</organism>
<reference evidence="2 3" key="2">
    <citation type="journal article" date="2015" name="Stand. Genomic Sci.">
        <title>Draft genome sequence of marine-derived Streptomyces sp. TP-A0598, a producer of anti-MRSA antibiotic lydicamycins.</title>
        <authorList>
            <person name="Komaki H."/>
            <person name="Ichikawa N."/>
            <person name="Hosoyama A."/>
            <person name="Fujita N."/>
            <person name="Igarashi Y."/>
        </authorList>
    </citation>
    <scope>NUCLEOTIDE SEQUENCE [LARGE SCALE GENOMIC DNA]</scope>
    <source>
        <strain evidence="2 3">NBRC 110027</strain>
    </source>
</reference>
<protein>
    <submittedName>
        <fullName evidence="2">Uncharacterized protein</fullName>
    </submittedName>
</protein>
<feature type="region of interest" description="Disordered" evidence="1">
    <location>
        <begin position="42"/>
        <end position="67"/>
    </location>
</feature>
<keyword evidence="3" id="KW-1185">Reference proteome</keyword>
<sequence length="67" mass="7388">MRGGRGQLTHALHALKSHLPSQLSAWQQTRITAARAATWARNSWAATHPRNRTARPHAATGSARARR</sequence>
<name>A0A0P4RHK6_9ACTN</name>
<dbReference type="EMBL" id="BBNO01000010">
    <property type="protein sequence ID" value="GAO12400.1"/>
    <property type="molecule type" value="Genomic_DNA"/>
</dbReference>
<accession>A0A0P4RHK6</accession>
<evidence type="ECO:0000256" key="1">
    <source>
        <dbReference type="SAM" id="MobiDB-lite"/>
    </source>
</evidence>
<dbReference type="AlphaFoldDB" id="A0A0P4RHK6"/>
<evidence type="ECO:0000313" key="2">
    <source>
        <dbReference type="EMBL" id="GAO12400.1"/>
    </source>
</evidence>
<reference evidence="3" key="1">
    <citation type="submission" date="2014-09" db="EMBL/GenBank/DDBJ databases">
        <title>Whole genome shotgun sequence of Streptomyces sp. NBRC 110027.</title>
        <authorList>
            <person name="Komaki H."/>
            <person name="Ichikawa N."/>
            <person name="Katano-Makiyama Y."/>
            <person name="Hosoyama A."/>
            <person name="Hashimoto M."/>
            <person name="Uohara A."/>
            <person name="Kitahashi Y."/>
            <person name="Ohji S."/>
            <person name="Kimura A."/>
            <person name="Yamazoe A."/>
            <person name="Igarashi Y."/>
            <person name="Fujita N."/>
        </authorList>
    </citation>
    <scope>NUCLEOTIDE SEQUENCE [LARGE SCALE GENOMIC DNA]</scope>
    <source>
        <strain evidence="3">NBRC 110027</strain>
    </source>
</reference>
<proteinExistence type="predicted"/>
<dbReference type="Proteomes" id="UP000048965">
    <property type="component" value="Unassembled WGS sequence"/>
</dbReference>